<evidence type="ECO:0000256" key="13">
    <source>
        <dbReference type="PIRNR" id="PIRNR002811"/>
    </source>
</evidence>
<dbReference type="GO" id="GO:0000428">
    <property type="term" value="C:DNA-directed RNA polymerase complex"/>
    <property type="evidence" value="ECO:0007669"/>
    <property type="project" value="UniProtKB-KW"/>
</dbReference>
<dbReference type="Pfam" id="PF10410">
    <property type="entry name" value="DnaB_bind"/>
    <property type="match status" value="1"/>
</dbReference>
<keyword evidence="2 12" id="KW-0639">Primosome</keyword>
<evidence type="ECO:0000256" key="14">
    <source>
        <dbReference type="PIRSR" id="PIRSR002811-1"/>
    </source>
</evidence>
<comment type="domain">
    <text evidence="12">Contains an N-terminal zinc-binding domain, a central core domain that contains the primase activity, and a C-terminal DnaB-binding domain.</text>
</comment>
<keyword evidence="7 12" id="KW-0863">Zinc-finger</keyword>
<dbReference type="InterPro" id="IPR050219">
    <property type="entry name" value="DnaG_primase"/>
</dbReference>
<keyword evidence="11 12" id="KW-0804">Transcription</keyword>
<accession>A0A9D2IUW7</accession>
<dbReference type="GO" id="GO:0006269">
    <property type="term" value="P:DNA replication, synthesis of primer"/>
    <property type="evidence" value="ECO:0007669"/>
    <property type="project" value="UniProtKB-UniRule"/>
</dbReference>
<dbReference type="EC" id="2.7.7.101" evidence="12"/>
<comment type="subunit">
    <text evidence="12">Monomer. Interacts with DnaB.</text>
</comment>
<organism evidence="17 18">
    <name type="scientific">Candidatus Blautia faecigallinarum</name>
    <dbReference type="NCBI Taxonomy" id="2838488"/>
    <lineage>
        <taxon>Bacteria</taxon>
        <taxon>Bacillati</taxon>
        <taxon>Bacillota</taxon>
        <taxon>Clostridia</taxon>
        <taxon>Lachnospirales</taxon>
        <taxon>Lachnospiraceae</taxon>
        <taxon>Blautia</taxon>
    </lineage>
</organism>
<dbReference type="InterPro" id="IPR030846">
    <property type="entry name" value="DnaG_bac"/>
</dbReference>
<comment type="caution">
    <text evidence="17">The sequence shown here is derived from an EMBL/GenBank/DDBJ whole genome shotgun (WGS) entry which is preliminary data.</text>
</comment>
<dbReference type="SUPFAM" id="SSF57783">
    <property type="entry name" value="Zinc beta-ribbon"/>
    <property type="match status" value="1"/>
</dbReference>
<evidence type="ECO:0000256" key="8">
    <source>
        <dbReference type="ARBA" id="ARBA00022833"/>
    </source>
</evidence>
<dbReference type="PANTHER" id="PTHR30313:SF2">
    <property type="entry name" value="DNA PRIMASE"/>
    <property type="match status" value="1"/>
</dbReference>
<dbReference type="SMART" id="SM00493">
    <property type="entry name" value="TOPRIM"/>
    <property type="match status" value="1"/>
</dbReference>
<evidence type="ECO:0000256" key="7">
    <source>
        <dbReference type="ARBA" id="ARBA00022771"/>
    </source>
</evidence>
<evidence type="ECO:0000256" key="4">
    <source>
        <dbReference type="ARBA" id="ARBA00022695"/>
    </source>
</evidence>
<dbReference type="Gene3D" id="1.10.860.10">
    <property type="entry name" value="DNAb Helicase, Chain A"/>
    <property type="match status" value="1"/>
</dbReference>
<dbReference type="FunFam" id="3.90.980.10:FF:000001">
    <property type="entry name" value="DNA primase"/>
    <property type="match status" value="1"/>
</dbReference>
<name>A0A9D2IUW7_9FIRM</name>
<keyword evidence="4 12" id="KW-0548">Nucleotidyltransferase</keyword>
<evidence type="ECO:0000256" key="1">
    <source>
        <dbReference type="ARBA" id="ARBA00022478"/>
    </source>
</evidence>
<reference evidence="17" key="1">
    <citation type="journal article" date="2021" name="PeerJ">
        <title>Extensive microbial diversity within the chicken gut microbiome revealed by metagenomics and culture.</title>
        <authorList>
            <person name="Gilroy R."/>
            <person name="Ravi A."/>
            <person name="Getino M."/>
            <person name="Pursley I."/>
            <person name="Horton D.L."/>
            <person name="Alikhan N.F."/>
            <person name="Baker D."/>
            <person name="Gharbi K."/>
            <person name="Hall N."/>
            <person name="Watson M."/>
            <person name="Adriaenssens E.M."/>
            <person name="Foster-Nyarko E."/>
            <person name="Jarju S."/>
            <person name="Secka A."/>
            <person name="Antonio M."/>
            <person name="Oren A."/>
            <person name="Chaudhuri R.R."/>
            <person name="La Ragione R."/>
            <person name="Hildebrand F."/>
            <person name="Pallen M.J."/>
        </authorList>
    </citation>
    <scope>NUCLEOTIDE SEQUENCE</scope>
    <source>
        <strain evidence="17">14324</strain>
    </source>
</reference>
<dbReference type="Proteomes" id="UP000824041">
    <property type="component" value="Unassembled WGS sequence"/>
</dbReference>
<dbReference type="SUPFAM" id="SSF56731">
    <property type="entry name" value="DNA primase core"/>
    <property type="match status" value="1"/>
</dbReference>
<dbReference type="Gene3D" id="3.40.1360.10">
    <property type="match status" value="1"/>
</dbReference>
<dbReference type="PROSITE" id="PS50880">
    <property type="entry name" value="TOPRIM"/>
    <property type="match status" value="1"/>
</dbReference>
<comment type="catalytic activity">
    <reaction evidence="12">
        <text>ssDNA + n NTP = ssDNA/pppN(pN)n-1 hybrid + (n-1) diphosphate.</text>
        <dbReference type="EC" id="2.7.7.101"/>
    </reaction>
</comment>
<keyword evidence="1 12" id="KW-0240">DNA-directed RNA polymerase</keyword>
<dbReference type="HAMAP" id="MF_00974">
    <property type="entry name" value="DNA_primase_DnaG"/>
    <property type="match status" value="1"/>
</dbReference>
<evidence type="ECO:0000313" key="17">
    <source>
        <dbReference type="EMBL" id="HIZ23327.1"/>
    </source>
</evidence>
<evidence type="ECO:0000256" key="15">
    <source>
        <dbReference type="SAM" id="MobiDB-lite"/>
    </source>
</evidence>
<evidence type="ECO:0000256" key="6">
    <source>
        <dbReference type="ARBA" id="ARBA00022723"/>
    </source>
</evidence>
<dbReference type="InterPro" id="IPR006171">
    <property type="entry name" value="TOPRIM_dom"/>
</dbReference>
<evidence type="ECO:0000256" key="5">
    <source>
        <dbReference type="ARBA" id="ARBA00022705"/>
    </source>
</evidence>
<dbReference type="Gene3D" id="3.90.980.10">
    <property type="entry name" value="DNA primase, catalytic core, N-terminal domain"/>
    <property type="match status" value="1"/>
</dbReference>
<feature type="zinc finger region" description="CHC2-type" evidence="12 14">
    <location>
        <begin position="38"/>
        <end position="62"/>
    </location>
</feature>
<sequence length="599" mass="68915">MRYSDDIIEEVRMKNDIVDVVSQYVKLTRKGSSYFGLCPFHNEKTPSFSVTPSKQMYYCFGCGAGGNVFNFIMEYENFTFGEALQHLADRAGVQLPRMEYSREAKEKAERKALLLEINKKAAQYFYYQLRRENGRTAYQYLKGRGLTEETMKSFGLGYSDKYSDDLYRYLKQQKYSDELLKESGLFNVDERRGMYDKFWNRVIFPIMDVNNRVIGFGGRVMGEGKPKYLNSPETPIFDKGRNLYGLNVARTTRKNHLIVCEGYMDVISMHQAGFTNAVASLGTALTSGHASLLKRYTQEVLLLYDSDEAGIRAALRGIPILREAGVNSRVVDLKPYKDPDEFIKNLGADAFEERLDQAMDSFLFRVAVGERNYPMEDPQGQNRFFDHCAGLLLELEDELERNLYIEAIVKKYQTRCHIESADLRKRVNTLAMKGTRSENRPPVKALSAPEKRKPESAGKKAQKLMLTWLVTYPEIFKTVEQYIGPEDFTEPLYREVADMLFAQRKEGTVNPAKLLNAFTDSEQQREVASLFNASIHLETAEEQNRAFGDAVLRIKEESLAYKNKNWDPSDLKGLQELIKAKKELEELGRKRQELHISFE</sequence>
<dbReference type="NCBIfam" id="TIGR01391">
    <property type="entry name" value="dnaG"/>
    <property type="match status" value="1"/>
</dbReference>
<evidence type="ECO:0000256" key="10">
    <source>
        <dbReference type="ARBA" id="ARBA00023125"/>
    </source>
</evidence>
<dbReference type="GO" id="GO:0003899">
    <property type="term" value="F:DNA-directed RNA polymerase activity"/>
    <property type="evidence" value="ECO:0007669"/>
    <property type="project" value="UniProtKB-UniRule"/>
</dbReference>
<dbReference type="InterPro" id="IPR034151">
    <property type="entry name" value="TOPRIM_DnaG_bac"/>
</dbReference>
<dbReference type="Pfam" id="PF01807">
    <property type="entry name" value="Zn_ribbon_DnaG"/>
    <property type="match status" value="1"/>
</dbReference>
<dbReference type="FunFam" id="3.40.1360.10:FF:000002">
    <property type="entry name" value="DNA primase"/>
    <property type="match status" value="1"/>
</dbReference>
<proteinExistence type="inferred from homology"/>
<dbReference type="InterPro" id="IPR037068">
    <property type="entry name" value="DNA_primase_core_N_sf"/>
</dbReference>
<dbReference type="GO" id="GO:1990077">
    <property type="term" value="C:primosome complex"/>
    <property type="evidence" value="ECO:0007669"/>
    <property type="project" value="UniProtKB-KW"/>
</dbReference>
<evidence type="ECO:0000259" key="16">
    <source>
        <dbReference type="PROSITE" id="PS50880"/>
    </source>
</evidence>
<dbReference type="InterPro" id="IPR013264">
    <property type="entry name" value="DNAG_N"/>
</dbReference>
<dbReference type="Pfam" id="PF08275">
    <property type="entry name" value="DNAG_N"/>
    <property type="match status" value="1"/>
</dbReference>
<gene>
    <name evidence="12 17" type="primary">dnaG</name>
    <name evidence="17" type="ORF">IAA21_11105</name>
</gene>
<evidence type="ECO:0000256" key="12">
    <source>
        <dbReference type="HAMAP-Rule" id="MF_00974"/>
    </source>
</evidence>
<dbReference type="EMBL" id="DXBU01000148">
    <property type="protein sequence ID" value="HIZ23327.1"/>
    <property type="molecule type" value="Genomic_DNA"/>
</dbReference>
<evidence type="ECO:0000256" key="3">
    <source>
        <dbReference type="ARBA" id="ARBA00022679"/>
    </source>
</evidence>
<dbReference type="InterPro" id="IPR016136">
    <property type="entry name" value="DNA_helicase_N/primase_C"/>
</dbReference>
<keyword evidence="8 12" id="KW-0862">Zinc</keyword>
<evidence type="ECO:0000256" key="2">
    <source>
        <dbReference type="ARBA" id="ARBA00022515"/>
    </source>
</evidence>
<keyword evidence="3 12" id="KW-0808">Transferase</keyword>
<keyword evidence="5 12" id="KW-0235">DNA replication</keyword>
<dbReference type="PANTHER" id="PTHR30313">
    <property type="entry name" value="DNA PRIMASE"/>
    <property type="match status" value="1"/>
</dbReference>
<dbReference type="InterPro" id="IPR036977">
    <property type="entry name" value="DNA_primase_Znf_CHC2"/>
</dbReference>
<comment type="cofactor">
    <cofactor evidence="12 13 14">
        <name>Zn(2+)</name>
        <dbReference type="ChEBI" id="CHEBI:29105"/>
    </cofactor>
    <text evidence="12 13 14">Binds 1 zinc ion per monomer.</text>
</comment>
<dbReference type="GO" id="GO:0005737">
    <property type="term" value="C:cytoplasm"/>
    <property type="evidence" value="ECO:0007669"/>
    <property type="project" value="TreeGrafter"/>
</dbReference>
<dbReference type="CDD" id="cd03364">
    <property type="entry name" value="TOPRIM_DnaG_primases"/>
    <property type="match status" value="1"/>
</dbReference>
<comment type="function">
    <text evidence="12 13">RNA polymerase that catalyzes the synthesis of short RNA molecules used as primers for DNA polymerase during DNA replication.</text>
</comment>
<evidence type="ECO:0000256" key="9">
    <source>
        <dbReference type="ARBA" id="ARBA00022842"/>
    </source>
</evidence>
<keyword evidence="9" id="KW-0460">Magnesium</keyword>
<keyword evidence="10 12" id="KW-0238">DNA-binding</keyword>
<dbReference type="Pfam" id="PF08278">
    <property type="entry name" value="DnaG_DnaB_bind"/>
    <property type="match status" value="1"/>
</dbReference>
<keyword evidence="6 12" id="KW-0479">Metal-binding</keyword>
<dbReference type="InterPro" id="IPR006295">
    <property type="entry name" value="DNA_primase_DnaG"/>
</dbReference>
<feature type="domain" description="Toprim" evidence="16">
    <location>
        <begin position="255"/>
        <end position="336"/>
    </location>
</feature>
<feature type="region of interest" description="Disordered" evidence="15">
    <location>
        <begin position="433"/>
        <end position="457"/>
    </location>
</feature>
<dbReference type="GO" id="GO:0003677">
    <property type="term" value="F:DNA binding"/>
    <property type="evidence" value="ECO:0007669"/>
    <property type="project" value="UniProtKB-KW"/>
</dbReference>
<dbReference type="GO" id="GO:0008270">
    <property type="term" value="F:zinc ion binding"/>
    <property type="evidence" value="ECO:0007669"/>
    <property type="project" value="UniProtKB-UniRule"/>
</dbReference>
<dbReference type="Pfam" id="PF13155">
    <property type="entry name" value="Toprim_2"/>
    <property type="match status" value="1"/>
</dbReference>
<dbReference type="Gene3D" id="3.90.580.10">
    <property type="entry name" value="Zinc finger, CHC2-type domain"/>
    <property type="match status" value="1"/>
</dbReference>
<dbReference type="AlphaFoldDB" id="A0A9D2IUW7"/>
<dbReference type="SMART" id="SM00400">
    <property type="entry name" value="ZnF_CHCC"/>
    <property type="match status" value="1"/>
</dbReference>
<dbReference type="FunFam" id="3.90.580.10:FF:000001">
    <property type="entry name" value="DNA primase"/>
    <property type="match status" value="1"/>
</dbReference>
<reference evidence="17" key="2">
    <citation type="submission" date="2021-04" db="EMBL/GenBank/DDBJ databases">
        <authorList>
            <person name="Gilroy R."/>
        </authorList>
    </citation>
    <scope>NUCLEOTIDE SEQUENCE</scope>
    <source>
        <strain evidence="17">14324</strain>
    </source>
</reference>
<comment type="similarity">
    <text evidence="12 13">Belongs to the DnaG primase family.</text>
</comment>
<dbReference type="PIRSF" id="PIRSF002811">
    <property type="entry name" value="DnaG"/>
    <property type="match status" value="1"/>
</dbReference>
<protein>
    <recommendedName>
        <fullName evidence="12 13">DNA primase</fullName>
        <ecNumber evidence="12">2.7.7.101</ecNumber>
    </recommendedName>
</protein>
<dbReference type="InterPro" id="IPR002694">
    <property type="entry name" value="Znf_CHC2"/>
</dbReference>
<evidence type="ECO:0000313" key="18">
    <source>
        <dbReference type="Proteomes" id="UP000824041"/>
    </source>
</evidence>
<dbReference type="InterPro" id="IPR019475">
    <property type="entry name" value="DNA_primase_DnaB-bd"/>
</dbReference>
<dbReference type="InterPro" id="IPR013173">
    <property type="entry name" value="DNA_primase_DnaG_DnaB-bd_dom"/>
</dbReference>
<evidence type="ECO:0000256" key="11">
    <source>
        <dbReference type="ARBA" id="ARBA00023163"/>
    </source>
</evidence>